<dbReference type="PANTHER" id="PTHR11199">
    <property type="entry name" value="STROMAL ANTIGEN"/>
    <property type="match status" value="1"/>
</dbReference>
<feature type="coiled-coil region" evidence="2">
    <location>
        <begin position="291"/>
        <end position="345"/>
    </location>
</feature>
<feature type="region of interest" description="Disordered" evidence="3">
    <location>
        <begin position="1042"/>
        <end position="1085"/>
    </location>
</feature>
<organism evidence="5 6">
    <name type="scientific">Ogataea polymorpha</name>
    <dbReference type="NCBI Taxonomy" id="460523"/>
    <lineage>
        <taxon>Eukaryota</taxon>
        <taxon>Fungi</taxon>
        <taxon>Dikarya</taxon>
        <taxon>Ascomycota</taxon>
        <taxon>Saccharomycotina</taxon>
        <taxon>Pichiomycetes</taxon>
        <taxon>Pichiales</taxon>
        <taxon>Pichiaceae</taxon>
        <taxon>Ogataea</taxon>
    </lineage>
</organism>
<dbReference type="InterPro" id="IPR011989">
    <property type="entry name" value="ARM-like"/>
</dbReference>
<keyword evidence="1" id="KW-0833">Ubl conjugation pathway</keyword>
<feature type="compositionally biased region" description="Polar residues" evidence="3">
    <location>
        <begin position="74"/>
        <end position="88"/>
    </location>
</feature>
<evidence type="ECO:0000256" key="3">
    <source>
        <dbReference type="SAM" id="MobiDB-lite"/>
    </source>
</evidence>
<name>A0A9P8PT58_9ASCO</name>
<comment type="caution">
    <text evidence="5">The sequence shown here is derived from an EMBL/GenBank/DDBJ whole genome shotgun (WGS) entry which is preliminary data.</text>
</comment>
<reference evidence="5" key="1">
    <citation type="journal article" date="2021" name="Open Biol.">
        <title>Shared evolutionary footprints suggest mitochondrial oxidative damage underlies multiple complex I losses in fungi.</title>
        <authorList>
            <person name="Schikora-Tamarit M.A."/>
            <person name="Marcet-Houben M."/>
            <person name="Nosek J."/>
            <person name="Gabaldon T."/>
        </authorList>
    </citation>
    <scope>NUCLEOTIDE SEQUENCE</scope>
    <source>
        <strain evidence="5">NCAIM Y.01608</strain>
    </source>
</reference>
<feature type="domain" description="SCD" evidence="4">
    <location>
        <begin position="361"/>
        <end position="446"/>
    </location>
</feature>
<feature type="compositionally biased region" description="Polar residues" evidence="3">
    <location>
        <begin position="1061"/>
        <end position="1073"/>
    </location>
</feature>
<dbReference type="PANTHER" id="PTHR11199:SF0">
    <property type="entry name" value="LD34181P-RELATED"/>
    <property type="match status" value="1"/>
</dbReference>
<feature type="compositionally biased region" description="Basic and acidic residues" evidence="3">
    <location>
        <begin position="1042"/>
        <end position="1051"/>
    </location>
</feature>
<feature type="compositionally biased region" description="Basic residues" evidence="3">
    <location>
        <begin position="100"/>
        <end position="117"/>
    </location>
</feature>
<dbReference type="GO" id="GO:0007062">
    <property type="term" value="P:sister chromatid cohesion"/>
    <property type="evidence" value="ECO:0007669"/>
    <property type="project" value="UniProtKB-ARBA"/>
</dbReference>
<dbReference type="InterPro" id="IPR018860">
    <property type="entry name" value="APC_suCDC26"/>
</dbReference>
<dbReference type="GO" id="GO:0031145">
    <property type="term" value="P:anaphase-promoting complex-dependent catabolic process"/>
    <property type="evidence" value="ECO:0007669"/>
    <property type="project" value="InterPro"/>
</dbReference>
<feature type="region of interest" description="Disordered" evidence="3">
    <location>
        <begin position="26"/>
        <end position="118"/>
    </location>
</feature>
<evidence type="ECO:0000259" key="4">
    <source>
        <dbReference type="PROSITE" id="PS51425"/>
    </source>
</evidence>
<gene>
    <name evidence="5" type="ORF">OGATHE_001334</name>
</gene>
<keyword evidence="2" id="KW-0175">Coiled coil</keyword>
<feature type="compositionally biased region" description="Basic and acidic residues" evidence="3">
    <location>
        <begin position="48"/>
        <end position="59"/>
    </location>
</feature>
<keyword evidence="6" id="KW-1185">Reference proteome</keyword>
<dbReference type="GO" id="GO:0000785">
    <property type="term" value="C:chromatin"/>
    <property type="evidence" value="ECO:0007669"/>
    <property type="project" value="TreeGrafter"/>
</dbReference>
<accession>A0A9P8PT58</accession>
<proteinExistence type="predicted"/>
<evidence type="ECO:0000256" key="1">
    <source>
        <dbReference type="ARBA" id="ARBA00022786"/>
    </source>
</evidence>
<dbReference type="Pfam" id="PF21581">
    <property type="entry name" value="SCD"/>
    <property type="match status" value="1"/>
</dbReference>
<dbReference type="Proteomes" id="UP000788993">
    <property type="component" value="Unassembled WGS sequence"/>
</dbReference>
<dbReference type="EMBL" id="JAEUBD010000146">
    <property type="protein sequence ID" value="KAH3676844.1"/>
    <property type="molecule type" value="Genomic_DNA"/>
</dbReference>
<sequence>MLRREPTTIKLTPDDVKEFYREQTYNTISGSSEPAENQNLATETQQRSIKERILGERGRSQRSTRLQAHPDRSLNYSVDLSDSESSGVSEKENEYQPNKRATRKPNKTSRGPKRRKTVPNNIDQLENFQENPIFETLSHAEVAVAELAASWLDQFEEDKYDAVKDMLNFVLRACGCVTLVAKHDVANADSSKETVAEIQAMFEKQGSHEYPLGLAGNSKNANWKDFKKRCLEFVDQVLVAASEKGTLYEDDELVELLVTWLGALTTSNARPLRYASTLLCLQMETTLCSLVAQTSTAVNRAQRQLTNEQRNIDNLLKKARSGAKLAAAKDRAAQIEQNCQLYSEHKTYLETFLQDIFNTTFAHRYRDTDAQIRQECVRHLSYWIDLYPEYFLESIYIRYLGWLMTDQDVAVRHEVLRVVLRLYQTQSMVAALRQFTSHFKEKLIEMAFYETDARVRSNCVQVLTEISRMGFLDTEEVVKVASLIFVDDEDLIFQKGRTATRLVKDLAKFIATVEAQSLAEFMESNSATVEKVAGSLELSVKDLLKFHGMSQMLVEAERYYNSDVATKAIKMRSYNSRPAKLVRVCQNLFALPRYHADGALETLCGYILYDFSANAEIAKIQHHIELSHAQAFFVLGLISAAATIYCEADANEFHQQLFAKKQDDQTNDRMLYLGKLVAQLDLLFDVCKKTHLSVFLGLFTQLVKHRVCETLDQTETETKITAQLLKTFREDQLSSYAPESPEYFNSINFQFAQLFEHLNIDMVEVSLKVDEVAQELAEELTLAIKDADRLQVGSTLCKMMLLRGSATKSRLLTQLMPLIDDICSCTASLPLSDELDELVASNKASEYFTCLLFLVAENLETLTNKLKVDPDAEVLDELHRHLSPLAPVKRALLDLVASRAQNIDIWYAVCNLYLDVFTTLNLLKYYVGPHKDVLEHFFDTEMSVEPLSSSQECLLQLFLILEAQVASEKQVELDRTEHEDVNFETTQMDDCERKLCTFVAKLMLLDKTVGLETSIISRVKLNRAVLGTLFNEVLDYEQVEIKEEEQPKEQPQEQQEPPEQSSDQFLHTNTSVPNLLPEPVPDLVL</sequence>
<dbReference type="Pfam" id="PF08514">
    <property type="entry name" value="STAG"/>
    <property type="match status" value="1"/>
</dbReference>
<protein>
    <recommendedName>
        <fullName evidence="4">SCD domain-containing protein</fullName>
    </recommendedName>
</protein>
<dbReference type="InterPro" id="IPR013721">
    <property type="entry name" value="STAG"/>
</dbReference>
<dbReference type="GO" id="GO:0005680">
    <property type="term" value="C:anaphase-promoting complex"/>
    <property type="evidence" value="ECO:0007669"/>
    <property type="project" value="InterPro"/>
</dbReference>
<dbReference type="GO" id="GO:0003682">
    <property type="term" value="F:chromatin binding"/>
    <property type="evidence" value="ECO:0007669"/>
    <property type="project" value="TreeGrafter"/>
</dbReference>
<evidence type="ECO:0000256" key="2">
    <source>
        <dbReference type="SAM" id="Coils"/>
    </source>
</evidence>
<reference evidence="5" key="2">
    <citation type="submission" date="2021-01" db="EMBL/GenBank/DDBJ databases">
        <authorList>
            <person name="Schikora-Tamarit M.A."/>
        </authorList>
    </citation>
    <scope>NUCLEOTIDE SEQUENCE</scope>
    <source>
        <strain evidence="5">NCAIM Y.01608</strain>
    </source>
</reference>
<evidence type="ECO:0000313" key="6">
    <source>
        <dbReference type="Proteomes" id="UP000788993"/>
    </source>
</evidence>
<dbReference type="Pfam" id="PF21767">
    <property type="entry name" value="SCC3_C"/>
    <property type="match status" value="1"/>
</dbReference>
<dbReference type="PROSITE" id="PS51425">
    <property type="entry name" value="SCD"/>
    <property type="match status" value="1"/>
</dbReference>
<dbReference type="InterPro" id="IPR016024">
    <property type="entry name" value="ARM-type_fold"/>
</dbReference>
<dbReference type="SUPFAM" id="SSF48371">
    <property type="entry name" value="ARM repeat"/>
    <property type="match status" value="2"/>
</dbReference>
<dbReference type="InterPro" id="IPR048610">
    <property type="entry name" value="SCC3_C"/>
</dbReference>
<dbReference type="Pfam" id="PF10471">
    <property type="entry name" value="ANAPC_CDC26"/>
    <property type="match status" value="1"/>
</dbReference>
<dbReference type="InterPro" id="IPR020839">
    <property type="entry name" value="SCD"/>
</dbReference>
<feature type="compositionally biased region" description="Polar residues" evidence="3">
    <location>
        <begin position="26"/>
        <end position="47"/>
    </location>
</feature>
<dbReference type="InterPro" id="IPR039662">
    <property type="entry name" value="Cohesin_Scc3/SA"/>
</dbReference>
<evidence type="ECO:0000313" key="5">
    <source>
        <dbReference type="EMBL" id="KAH3676844.1"/>
    </source>
</evidence>
<feature type="compositionally biased region" description="Pro residues" evidence="3">
    <location>
        <begin position="1076"/>
        <end position="1085"/>
    </location>
</feature>
<dbReference type="Gene3D" id="1.25.10.10">
    <property type="entry name" value="Leucine-rich Repeat Variant"/>
    <property type="match status" value="1"/>
</dbReference>
<dbReference type="AlphaFoldDB" id="A0A9P8PT58"/>
<dbReference type="GO" id="GO:0008278">
    <property type="term" value="C:cohesin complex"/>
    <property type="evidence" value="ECO:0007669"/>
    <property type="project" value="TreeGrafter"/>
</dbReference>